<feature type="compositionally biased region" description="Polar residues" evidence="1">
    <location>
        <begin position="814"/>
        <end position="832"/>
    </location>
</feature>
<dbReference type="InterPro" id="IPR052935">
    <property type="entry name" value="Mg2+_PAP"/>
</dbReference>
<dbReference type="GO" id="GO:0008195">
    <property type="term" value="F:phosphatidate phosphatase activity"/>
    <property type="evidence" value="ECO:0007669"/>
    <property type="project" value="InterPro"/>
</dbReference>
<feature type="region of interest" description="Disordered" evidence="1">
    <location>
        <begin position="152"/>
        <end position="183"/>
    </location>
</feature>
<feature type="compositionally biased region" description="Pro residues" evidence="1">
    <location>
        <begin position="655"/>
        <end position="664"/>
    </location>
</feature>
<dbReference type="InterPro" id="IPR036412">
    <property type="entry name" value="HAD-like_sf"/>
</dbReference>
<feature type="region of interest" description="Disordered" evidence="1">
    <location>
        <begin position="571"/>
        <end position="848"/>
    </location>
</feature>
<dbReference type="GO" id="GO:0030479">
    <property type="term" value="C:actin cortical patch"/>
    <property type="evidence" value="ECO:0007669"/>
    <property type="project" value="TreeGrafter"/>
</dbReference>
<dbReference type="RefSeq" id="XP_047756147.1">
    <property type="nucleotide sequence ID" value="XM_047899909.1"/>
</dbReference>
<keyword evidence="4" id="KW-1185">Reference proteome</keyword>
<reference evidence="3" key="1">
    <citation type="submission" date="2021-12" db="EMBL/GenBank/DDBJ databases">
        <authorList>
            <person name="Zaccaron A."/>
            <person name="Stergiopoulos I."/>
        </authorList>
    </citation>
    <scope>NUCLEOTIDE SEQUENCE</scope>
    <source>
        <strain evidence="3">Race5_Kim</strain>
    </source>
</reference>
<feature type="compositionally biased region" description="Low complexity" evidence="1">
    <location>
        <begin position="604"/>
        <end position="615"/>
    </location>
</feature>
<evidence type="ECO:0000313" key="3">
    <source>
        <dbReference type="EMBL" id="UJO11781.1"/>
    </source>
</evidence>
<evidence type="ECO:0000259" key="2">
    <source>
        <dbReference type="Pfam" id="PF09949"/>
    </source>
</evidence>
<feature type="domain" description="Phosphatidate phosphatase APP1 catalytic" evidence="2">
    <location>
        <begin position="355"/>
        <end position="504"/>
    </location>
</feature>
<dbReference type="InterPro" id="IPR017210">
    <property type="entry name" value="APP1"/>
</dbReference>
<gene>
    <name evidence="3" type="ORF">CLAFUR5_00761</name>
</gene>
<feature type="region of interest" description="Disordered" evidence="1">
    <location>
        <begin position="1"/>
        <end position="26"/>
    </location>
</feature>
<proteinExistence type="predicted"/>
<dbReference type="OrthoDB" id="2117591at2759"/>
<organism evidence="3 4">
    <name type="scientific">Passalora fulva</name>
    <name type="common">Tomato leaf mold</name>
    <name type="synonym">Cladosporium fulvum</name>
    <dbReference type="NCBI Taxonomy" id="5499"/>
    <lineage>
        <taxon>Eukaryota</taxon>
        <taxon>Fungi</taxon>
        <taxon>Dikarya</taxon>
        <taxon>Ascomycota</taxon>
        <taxon>Pezizomycotina</taxon>
        <taxon>Dothideomycetes</taxon>
        <taxon>Dothideomycetidae</taxon>
        <taxon>Mycosphaerellales</taxon>
        <taxon>Mycosphaerellaceae</taxon>
        <taxon>Fulvia</taxon>
    </lineage>
</organism>
<dbReference type="Proteomes" id="UP000756132">
    <property type="component" value="Chromosome 1"/>
</dbReference>
<evidence type="ECO:0000313" key="4">
    <source>
        <dbReference type="Proteomes" id="UP000756132"/>
    </source>
</evidence>
<dbReference type="OMA" id="RGPMTRK"/>
<dbReference type="PANTHER" id="PTHR28208">
    <property type="entry name" value="PHOSPHATIDATE PHOSPHATASE APP1"/>
    <property type="match status" value="1"/>
</dbReference>
<feature type="compositionally biased region" description="Basic residues" evidence="1">
    <location>
        <begin position="525"/>
        <end position="535"/>
    </location>
</feature>
<feature type="compositionally biased region" description="Polar residues" evidence="1">
    <location>
        <begin position="586"/>
        <end position="601"/>
    </location>
</feature>
<feature type="compositionally biased region" description="Basic and acidic residues" evidence="1">
    <location>
        <begin position="641"/>
        <end position="650"/>
    </location>
</feature>
<dbReference type="SUPFAM" id="SSF56784">
    <property type="entry name" value="HAD-like"/>
    <property type="match status" value="1"/>
</dbReference>
<feature type="region of interest" description="Disordered" evidence="1">
    <location>
        <begin position="198"/>
        <end position="255"/>
    </location>
</feature>
<dbReference type="Pfam" id="PF09949">
    <property type="entry name" value="APP1_cat"/>
    <property type="match status" value="1"/>
</dbReference>
<protein>
    <submittedName>
        <fullName evidence="3">Phosphatidate phosphatase APP1</fullName>
    </submittedName>
</protein>
<feature type="compositionally biased region" description="Polar residues" evidence="1">
    <location>
        <begin position="625"/>
        <end position="639"/>
    </location>
</feature>
<dbReference type="EMBL" id="CP090163">
    <property type="protein sequence ID" value="UJO11781.1"/>
    <property type="molecule type" value="Genomic_DNA"/>
</dbReference>
<evidence type="ECO:0000256" key="1">
    <source>
        <dbReference type="SAM" id="MobiDB-lite"/>
    </source>
</evidence>
<dbReference type="PROSITE" id="PS50330">
    <property type="entry name" value="UIM"/>
    <property type="match status" value="1"/>
</dbReference>
<dbReference type="InterPro" id="IPR003903">
    <property type="entry name" value="UIM_dom"/>
</dbReference>
<dbReference type="KEGG" id="ffu:CLAFUR5_00761"/>
<feature type="region of interest" description="Disordered" evidence="1">
    <location>
        <begin position="511"/>
        <end position="556"/>
    </location>
</feature>
<dbReference type="PIRSF" id="PIRSF037464">
    <property type="entry name" value="UCP037464_APP1"/>
    <property type="match status" value="1"/>
</dbReference>
<sequence>MAYTGADSGLSYGEYSGGREPGTRRKKLAGYLKTANELRQSYFSGDTVRGSHGPEDGPGAFPDVAVVRSGNEEMILFPSYARRHVKSKQPTATTPGRELSEEEFWRREWEKQEDVNAIVDVDVRGWIYTPPKGQHTRKQRLLIGLARQLSGISAPTSNGRPGESSQASATPSRASSPTKQQDEDLINLEAANIIRTGQQEEQYASRGAFSERPSQPKDTDSIYGDAQSDYIMPRGRPGTIGSATSQDSDQAGIASMQKRTSWQAPGKMTSAELAVANTHLMTRLKPFMANPLANAPISAFFYNEQASRQLTVYTDASGHFTFRAALDFIPTHVRVLAGEKLSATEEVAVTSPTGVSLISDIDDTIKHSAISAGAREIFRNAFIRELGDLTIEGVREWYNTLHDMGVKLHYVSNSPWQMYPVLTSYFKLANLPQGSFHLKQYSGMLQGIFEPVAERKKSSLEKIMRDFPDRKFVLVGDSGEADLEVYLETALDHPGRVLGIFIRDVTTTPSKTGYFDPNDSSPGGSKRHSRNHSRHQSGDSLAMSKRLSRPQDIRNDDPELEAAIAASLEDMEEQARHARRSINPDAFSNDSLQSRRGSQGRTGPRLPARQAAQPAEGDLIDFSETAPSSSWLAPPSRTSSARHDLDELVARKKPSPSPPPPPKPQGLRGHPGPPDPAISAIDHAEKTPPPRPRKPSSAVRPSNVPQIQTHQPSPLSQVTRQESTRKPPPPLPTRPRTYREMAKDTLSKARPSYGTQWQGDSSFGQSASRKSSRSRSQPTSPLARPMSSVKSFEDLNLPSSAMNHAPPPPPPRRNVTSYSLTQARQASSNRRSATYDDDSLPGSPGESVSKKEFLWKQRLDRARSILERNGVTLRTWRVGSDVADFCVRLIEMELRKIEREHNSEKDGNHSEKR</sequence>
<reference evidence="3" key="2">
    <citation type="journal article" date="2022" name="Microb. Genom.">
        <title>A chromosome-scale genome assembly of the tomato pathogen Cladosporium fulvum reveals a compartmentalized genome architecture and the presence of a dispensable chromosome.</title>
        <authorList>
            <person name="Zaccaron A.Z."/>
            <person name="Chen L.H."/>
            <person name="Samaras A."/>
            <person name="Stergiopoulos I."/>
        </authorList>
    </citation>
    <scope>NUCLEOTIDE SEQUENCE</scope>
    <source>
        <strain evidence="3">Race5_Kim</strain>
    </source>
</reference>
<feature type="compositionally biased region" description="Low complexity" evidence="1">
    <location>
        <begin position="164"/>
        <end position="178"/>
    </location>
</feature>
<feature type="compositionally biased region" description="Basic and acidic residues" evidence="1">
    <location>
        <begin position="737"/>
        <end position="747"/>
    </location>
</feature>
<name>A0A9Q8L6I8_PASFU</name>
<feature type="compositionally biased region" description="Polar residues" evidence="1">
    <location>
        <begin position="703"/>
        <end position="721"/>
    </location>
</feature>
<dbReference type="InterPro" id="IPR019236">
    <property type="entry name" value="APP1_cat"/>
</dbReference>
<dbReference type="GeneID" id="71980639"/>
<dbReference type="AlphaFoldDB" id="A0A9Q8L6I8"/>
<dbReference type="Gene3D" id="6.10.140.100">
    <property type="match status" value="1"/>
</dbReference>
<dbReference type="PANTHER" id="PTHR28208:SF3">
    <property type="entry name" value="PHOSPHATIDATE PHOSPHATASE APP1"/>
    <property type="match status" value="1"/>
</dbReference>
<accession>A0A9Q8L6I8</accession>